<sequence length="129" mass="13647">MPPSDEATAFFHAVCSAVQQIPPGKVTSYSHIAMLVGTPQRPRQVGTCMRHLPADASLPFHAGNVPWQRVINAQGRISPRSQPGGAQRQADALRAEGVAVARGALGEWTVDLEQYGWFPSALPPPGAGA</sequence>
<organism evidence="3 4">
    <name type="scientific">Ustilaginoidea virens</name>
    <name type="common">Rice false smut fungus</name>
    <name type="synonym">Villosiclava virens</name>
    <dbReference type="NCBI Taxonomy" id="1159556"/>
    <lineage>
        <taxon>Eukaryota</taxon>
        <taxon>Fungi</taxon>
        <taxon>Dikarya</taxon>
        <taxon>Ascomycota</taxon>
        <taxon>Pezizomycotina</taxon>
        <taxon>Sordariomycetes</taxon>
        <taxon>Hypocreomycetidae</taxon>
        <taxon>Hypocreales</taxon>
        <taxon>Clavicipitaceae</taxon>
        <taxon>Ustilaginoidea</taxon>
    </lineage>
</organism>
<reference evidence="3" key="1">
    <citation type="submission" date="2020-03" db="EMBL/GenBank/DDBJ databases">
        <title>A mixture of massive structural variations and highly conserved coding sequences in Ustilaginoidea virens genome.</title>
        <authorList>
            <person name="Zhang K."/>
            <person name="Zhao Z."/>
            <person name="Zhang Z."/>
            <person name="Li Y."/>
            <person name="Hsiang T."/>
            <person name="Sun W."/>
        </authorList>
    </citation>
    <scope>NUCLEOTIDE SEQUENCE</scope>
    <source>
        <strain evidence="3">UV-8b</strain>
    </source>
</reference>
<name>A0A8E5MJG2_USTVR</name>
<dbReference type="RefSeq" id="XP_042999444.1">
    <property type="nucleotide sequence ID" value="XM_043143511.1"/>
</dbReference>
<dbReference type="OrthoDB" id="2548197at2759"/>
<dbReference type="SUPFAM" id="SSF46767">
    <property type="entry name" value="Methylated DNA-protein cysteine methyltransferase, C-terminal domain"/>
    <property type="match status" value="1"/>
</dbReference>
<dbReference type="Gene3D" id="1.10.10.10">
    <property type="entry name" value="Winged helix-like DNA-binding domain superfamily/Winged helix DNA-binding domain"/>
    <property type="match status" value="1"/>
</dbReference>
<evidence type="ECO:0000259" key="2">
    <source>
        <dbReference type="Pfam" id="PF01035"/>
    </source>
</evidence>
<keyword evidence="1" id="KW-0227">DNA damage</keyword>
<gene>
    <name evidence="3" type="ORF">UV8b_06014</name>
</gene>
<feature type="domain" description="Methylated-DNA-[protein]-cysteine S-methyltransferase DNA binding" evidence="2">
    <location>
        <begin position="10"/>
        <end position="98"/>
    </location>
</feature>
<evidence type="ECO:0000256" key="1">
    <source>
        <dbReference type="ARBA" id="ARBA00022763"/>
    </source>
</evidence>
<dbReference type="CDD" id="cd06445">
    <property type="entry name" value="ATase"/>
    <property type="match status" value="1"/>
</dbReference>
<dbReference type="GO" id="GO:0006281">
    <property type="term" value="P:DNA repair"/>
    <property type="evidence" value="ECO:0007669"/>
    <property type="project" value="InterPro"/>
</dbReference>
<dbReference type="Proteomes" id="UP000027002">
    <property type="component" value="Chromosome 4"/>
</dbReference>
<proteinExistence type="predicted"/>
<protein>
    <recommendedName>
        <fullName evidence="2">Methylated-DNA-[protein]-cysteine S-methyltransferase DNA binding domain-containing protein</fullName>
    </recommendedName>
</protein>
<dbReference type="GO" id="GO:0003824">
    <property type="term" value="F:catalytic activity"/>
    <property type="evidence" value="ECO:0007669"/>
    <property type="project" value="InterPro"/>
</dbReference>
<dbReference type="Pfam" id="PF01035">
    <property type="entry name" value="DNA_binding_1"/>
    <property type="match status" value="1"/>
</dbReference>
<dbReference type="InterPro" id="IPR036217">
    <property type="entry name" value="MethylDNA_cys_MeTrfase_DNAb"/>
</dbReference>
<dbReference type="PANTHER" id="PTHR42942">
    <property type="entry name" value="6-O-METHYLGUANINE DNA METHYLTRANSFERASE"/>
    <property type="match status" value="1"/>
</dbReference>
<keyword evidence="4" id="KW-1185">Reference proteome</keyword>
<dbReference type="InterPro" id="IPR014048">
    <property type="entry name" value="MethylDNA_cys_MeTrfase_DNA-bd"/>
</dbReference>
<evidence type="ECO:0000313" key="3">
    <source>
        <dbReference type="EMBL" id="QUC21771.1"/>
    </source>
</evidence>
<evidence type="ECO:0000313" key="4">
    <source>
        <dbReference type="Proteomes" id="UP000027002"/>
    </source>
</evidence>
<accession>A0A8E5MJG2</accession>
<dbReference type="EMBL" id="CP072756">
    <property type="protein sequence ID" value="QUC21771.1"/>
    <property type="molecule type" value="Genomic_DNA"/>
</dbReference>
<dbReference type="InterPro" id="IPR052520">
    <property type="entry name" value="ATL_DNA_repair"/>
</dbReference>
<dbReference type="InterPro" id="IPR036388">
    <property type="entry name" value="WH-like_DNA-bd_sf"/>
</dbReference>
<dbReference type="KEGG" id="uvi:66066791"/>
<dbReference type="PANTHER" id="PTHR42942:SF1">
    <property type="entry name" value="ALKYLTRANSFERASE-LIKE PROTEIN 1"/>
    <property type="match status" value="1"/>
</dbReference>
<dbReference type="GeneID" id="66066791"/>
<dbReference type="AlphaFoldDB" id="A0A8E5MJG2"/>